<organism evidence="1 2">
    <name type="scientific">Smittium simulii</name>
    <dbReference type="NCBI Taxonomy" id="133385"/>
    <lineage>
        <taxon>Eukaryota</taxon>
        <taxon>Fungi</taxon>
        <taxon>Fungi incertae sedis</taxon>
        <taxon>Zoopagomycota</taxon>
        <taxon>Kickxellomycotina</taxon>
        <taxon>Harpellomycetes</taxon>
        <taxon>Harpellales</taxon>
        <taxon>Legeriomycetaceae</taxon>
        <taxon>Smittium</taxon>
    </lineage>
</organism>
<gene>
    <name evidence="1" type="ORF">BB561_006197</name>
</gene>
<dbReference type="EMBL" id="MBFR01000453">
    <property type="protein sequence ID" value="PVU87737.1"/>
    <property type="molecule type" value="Genomic_DNA"/>
</dbReference>
<proteinExistence type="predicted"/>
<name>A0A2T9Y5Z7_9FUNG</name>
<reference evidence="1 2" key="1">
    <citation type="journal article" date="2018" name="MBio">
        <title>Comparative Genomics Reveals the Core Gene Toolbox for the Fungus-Insect Symbiosis.</title>
        <authorList>
            <person name="Wang Y."/>
            <person name="Stata M."/>
            <person name="Wang W."/>
            <person name="Stajich J.E."/>
            <person name="White M.M."/>
            <person name="Moncalvo J.M."/>
        </authorList>
    </citation>
    <scope>NUCLEOTIDE SEQUENCE [LARGE SCALE GENOMIC DNA]</scope>
    <source>
        <strain evidence="1 2">SWE-8-4</strain>
    </source>
</reference>
<comment type="caution">
    <text evidence="1">The sequence shown here is derived from an EMBL/GenBank/DDBJ whole genome shotgun (WGS) entry which is preliminary data.</text>
</comment>
<sequence length="583" mass="66071">MHNSSYKQQIFDPQLIELLTRSKDTPIYKAQAIGATLAAQAEESADNVVNHAFWSPSSQLSITGTHPWEDVSCCFEPPGSVYESESGEAKGFDEKKLYKFQRNKCEATYSGEIKYFLLREKFGSNTRNQNWNQLWSATDPPFTTSTLYYPKEDGRPSFGSRSPKAQQLCRKKIFQNGVPQIHLYYDTEEGLHNLPQPPRRIPTYSNLPEHPKNVTQSSEKQYSRLEKGGVNIIEYGSDFNKKSSKLYWKSSINVYCSTSRKAYAETPYRIEELRTEDNQIKNYLLQWNRQSFIPESPELEIFTDSSNETWGIVIIDKKYPGSWPTDLINTHINFTKLLTEHDVTSSNGQICISLYRQSNSLIICKKIWGDNTEGALKDFGRIMATLPEDKYISICDKSEHQDNQILQLVSELLCNRDQRSLSFMGMLDKSLLFSTLELDSASTTEGETRENNTDAGDALVKVCNVVSGPNSTNNRHTFDSTRVQNCPRPQKRKVSAICKQELMPSCTKNQRSSLKEKNKVTGICVKEGSQIPKAREIAATLDASAGITADKIISYANCSGYSMLDNNYRLTRDSDVNITDSIL</sequence>
<evidence type="ECO:0000313" key="1">
    <source>
        <dbReference type="EMBL" id="PVU87737.1"/>
    </source>
</evidence>
<evidence type="ECO:0000313" key="2">
    <source>
        <dbReference type="Proteomes" id="UP000245383"/>
    </source>
</evidence>
<dbReference type="Proteomes" id="UP000245383">
    <property type="component" value="Unassembled WGS sequence"/>
</dbReference>
<dbReference type="OrthoDB" id="2897838at2759"/>
<dbReference type="AlphaFoldDB" id="A0A2T9Y5Z7"/>
<accession>A0A2T9Y5Z7</accession>
<keyword evidence="2" id="KW-1185">Reference proteome</keyword>
<protein>
    <submittedName>
        <fullName evidence="1">Uncharacterized protein</fullName>
    </submittedName>
</protein>